<accession>A0AAD1TA33</accession>
<dbReference type="InterPro" id="IPR039911">
    <property type="entry name" value="JIP3/JIP4"/>
</dbReference>
<dbReference type="PANTHER" id="PTHR13886">
    <property type="entry name" value="JNK/SAPK-ASSOCIATED PROTEIN"/>
    <property type="match status" value="1"/>
</dbReference>
<proteinExistence type="predicted"/>
<dbReference type="PROSITE" id="PS51776">
    <property type="entry name" value="RH1"/>
    <property type="match status" value="1"/>
</dbReference>
<dbReference type="Gene3D" id="1.20.58.1770">
    <property type="match status" value="1"/>
</dbReference>
<dbReference type="GO" id="GO:0005078">
    <property type="term" value="F:MAP-kinase scaffold activity"/>
    <property type="evidence" value="ECO:0007669"/>
    <property type="project" value="InterPro"/>
</dbReference>
<evidence type="ECO:0000259" key="1">
    <source>
        <dbReference type="PROSITE" id="PS51776"/>
    </source>
</evidence>
<dbReference type="PANTHER" id="PTHR13886:SF7">
    <property type="entry name" value="C-JUN-AMINO-TERMINAL KINASE-INTERACTING PROTEIN 4-LIKE ISOFORM X1"/>
    <property type="match status" value="1"/>
</dbReference>
<name>A0AAD1TA33_PELCU</name>
<dbReference type="GO" id="GO:0005737">
    <property type="term" value="C:cytoplasm"/>
    <property type="evidence" value="ECO:0007669"/>
    <property type="project" value="TreeGrafter"/>
</dbReference>
<dbReference type="Pfam" id="PF09744">
    <property type="entry name" value="RH1"/>
    <property type="match status" value="1"/>
</dbReference>
<dbReference type="AlphaFoldDB" id="A0AAD1TA33"/>
<sequence length="109" mass="12265">MDTSAEEIFGDELGSTSTLAVCDEMVTAMAESIYSELEKLIDSYGHSAVTGLMPLLVSVLESLETTCAQAKESEEQLELVHEDKQRLFIQYERERDARKRAEEVLKCLM</sequence>
<dbReference type="GO" id="GO:0008432">
    <property type="term" value="F:JUN kinase binding"/>
    <property type="evidence" value="ECO:0007669"/>
    <property type="project" value="TreeGrafter"/>
</dbReference>
<dbReference type="EMBL" id="OW240921">
    <property type="protein sequence ID" value="CAH2319390.1"/>
    <property type="molecule type" value="Genomic_DNA"/>
</dbReference>
<reference evidence="2" key="1">
    <citation type="submission" date="2022-03" db="EMBL/GenBank/DDBJ databases">
        <authorList>
            <person name="Alioto T."/>
            <person name="Alioto T."/>
            <person name="Gomez Garrido J."/>
        </authorList>
    </citation>
    <scope>NUCLEOTIDE SEQUENCE</scope>
</reference>
<feature type="domain" description="RH1" evidence="1">
    <location>
        <begin position="9"/>
        <end position="97"/>
    </location>
</feature>
<dbReference type="GO" id="GO:0016192">
    <property type="term" value="P:vesicle-mediated transport"/>
    <property type="evidence" value="ECO:0007669"/>
    <property type="project" value="TreeGrafter"/>
</dbReference>
<dbReference type="InterPro" id="IPR034743">
    <property type="entry name" value="RH1"/>
</dbReference>
<evidence type="ECO:0000313" key="3">
    <source>
        <dbReference type="Proteomes" id="UP001295444"/>
    </source>
</evidence>
<dbReference type="Proteomes" id="UP001295444">
    <property type="component" value="Chromosome 10"/>
</dbReference>
<protein>
    <recommendedName>
        <fullName evidence="1">RH1 domain-containing protein</fullName>
    </recommendedName>
</protein>
<dbReference type="GO" id="GO:0030159">
    <property type="term" value="F:signaling receptor complex adaptor activity"/>
    <property type="evidence" value="ECO:0007669"/>
    <property type="project" value="TreeGrafter"/>
</dbReference>
<gene>
    <name evidence="2" type="ORF">PECUL_23A019367</name>
</gene>
<keyword evidence="3" id="KW-1185">Reference proteome</keyword>
<dbReference type="GO" id="GO:0019894">
    <property type="term" value="F:kinesin binding"/>
    <property type="evidence" value="ECO:0007669"/>
    <property type="project" value="TreeGrafter"/>
</dbReference>
<organism evidence="2 3">
    <name type="scientific">Pelobates cultripes</name>
    <name type="common">Western spadefoot toad</name>
    <dbReference type="NCBI Taxonomy" id="61616"/>
    <lineage>
        <taxon>Eukaryota</taxon>
        <taxon>Metazoa</taxon>
        <taxon>Chordata</taxon>
        <taxon>Craniata</taxon>
        <taxon>Vertebrata</taxon>
        <taxon>Euteleostomi</taxon>
        <taxon>Amphibia</taxon>
        <taxon>Batrachia</taxon>
        <taxon>Anura</taxon>
        <taxon>Pelobatoidea</taxon>
        <taxon>Pelobatidae</taxon>
        <taxon>Pelobates</taxon>
    </lineage>
</organism>
<evidence type="ECO:0000313" key="2">
    <source>
        <dbReference type="EMBL" id="CAH2319390.1"/>
    </source>
</evidence>